<accession>A0ABU0TPT4</accession>
<feature type="transmembrane region" description="Helical" evidence="7">
    <location>
        <begin position="86"/>
        <end position="106"/>
    </location>
</feature>
<dbReference type="Proteomes" id="UP001226691">
    <property type="component" value="Unassembled WGS sequence"/>
</dbReference>
<name>A0ABU0TPT4_MICTR</name>
<feature type="transmembrane region" description="Helical" evidence="7">
    <location>
        <begin position="53"/>
        <end position="74"/>
    </location>
</feature>
<evidence type="ECO:0000313" key="9">
    <source>
        <dbReference type="EMBL" id="MDQ1121679.1"/>
    </source>
</evidence>
<evidence type="ECO:0000256" key="1">
    <source>
        <dbReference type="ARBA" id="ARBA00004651"/>
    </source>
</evidence>
<evidence type="ECO:0000313" key="10">
    <source>
        <dbReference type="Proteomes" id="UP001226691"/>
    </source>
</evidence>
<keyword evidence="10" id="KW-1185">Reference proteome</keyword>
<evidence type="ECO:0000256" key="5">
    <source>
        <dbReference type="ARBA" id="ARBA00022989"/>
    </source>
</evidence>
<comment type="caution">
    <text evidence="9">The sequence shown here is derived from an EMBL/GenBank/DDBJ whole genome shotgun (WGS) entry which is preliminary data.</text>
</comment>
<evidence type="ECO:0000256" key="6">
    <source>
        <dbReference type="ARBA" id="ARBA00023136"/>
    </source>
</evidence>
<dbReference type="Pfam" id="PF03458">
    <property type="entry name" value="Gly_transporter"/>
    <property type="match status" value="2"/>
</dbReference>
<proteinExistence type="inferred from homology"/>
<comment type="subcellular location">
    <subcellularLocation>
        <location evidence="1">Cell membrane</location>
        <topology evidence="1">Multi-pass membrane protein</topology>
    </subcellularLocation>
</comment>
<keyword evidence="3" id="KW-1003">Cell membrane</keyword>
<protein>
    <submittedName>
        <fullName evidence="9">Membrane protein YeiH</fullName>
    </submittedName>
</protein>
<feature type="transmembrane region" description="Helical" evidence="7">
    <location>
        <begin position="137"/>
        <end position="157"/>
    </location>
</feature>
<evidence type="ECO:0000259" key="8">
    <source>
        <dbReference type="Pfam" id="PF03458"/>
    </source>
</evidence>
<keyword evidence="6 7" id="KW-0472">Membrane</keyword>
<evidence type="ECO:0000256" key="3">
    <source>
        <dbReference type="ARBA" id="ARBA00022475"/>
    </source>
</evidence>
<dbReference type="PANTHER" id="PTHR30506">
    <property type="entry name" value="INNER MEMBRANE PROTEIN"/>
    <property type="match status" value="1"/>
</dbReference>
<feature type="domain" description="Glycine transporter" evidence="8">
    <location>
        <begin position="29"/>
        <end position="102"/>
    </location>
</feature>
<sequence>MSALLVGRVVTATRPVPGRPSLGARAFAALDITATAVRGLEGAALAAHAGFDLLGVIVVGFVAAVAGGMLRDVLLGDLPPAALRSASRIVVALMAAVATFVLLNLVDAVPEPLLLSLDGMGLALFAVIGAQKAYAHGASLWVVVIIGVVAATGGGVLRDVLLGHTPVLLTQSVYGLAAAAGALVTGILLLTTRRPHLAVVVGFVIAFGLREAAILWGWSLPRIG</sequence>
<dbReference type="RefSeq" id="WP_307479159.1">
    <property type="nucleotide sequence ID" value="NZ_JAUTBF010000001.1"/>
</dbReference>
<comment type="similarity">
    <text evidence="2">Belongs to the UPF0126 family.</text>
</comment>
<feature type="transmembrane region" description="Helical" evidence="7">
    <location>
        <begin position="169"/>
        <end position="190"/>
    </location>
</feature>
<dbReference type="InterPro" id="IPR005115">
    <property type="entry name" value="Gly_transporter"/>
</dbReference>
<evidence type="ECO:0000256" key="7">
    <source>
        <dbReference type="SAM" id="Phobius"/>
    </source>
</evidence>
<dbReference type="EMBL" id="JAUTBF010000001">
    <property type="protein sequence ID" value="MDQ1121679.1"/>
    <property type="molecule type" value="Genomic_DNA"/>
</dbReference>
<gene>
    <name evidence="9" type="ORF">QE412_000252</name>
</gene>
<dbReference type="PANTHER" id="PTHR30506:SF3">
    <property type="entry name" value="UPF0126 INNER MEMBRANE PROTEIN YADS-RELATED"/>
    <property type="match status" value="1"/>
</dbReference>
<reference evidence="9 10" key="1">
    <citation type="submission" date="2023-07" db="EMBL/GenBank/DDBJ databases">
        <title>Functional and genomic diversity of the sorghum phyllosphere microbiome.</title>
        <authorList>
            <person name="Shade A."/>
        </authorList>
    </citation>
    <scope>NUCLEOTIDE SEQUENCE [LARGE SCALE GENOMIC DNA]</scope>
    <source>
        <strain evidence="9 10">SORGH_AS_1207</strain>
    </source>
</reference>
<feature type="transmembrane region" description="Helical" evidence="7">
    <location>
        <begin position="112"/>
        <end position="130"/>
    </location>
</feature>
<feature type="domain" description="Glycine transporter" evidence="8">
    <location>
        <begin position="117"/>
        <end position="187"/>
    </location>
</feature>
<feature type="transmembrane region" description="Helical" evidence="7">
    <location>
        <begin position="197"/>
        <end position="218"/>
    </location>
</feature>
<evidence type="ECO:0000256" key="2">
    <source>
        <dbReference type="ARBA" id="ARBA00008193"/>
    </source>
</evidence>
<keyword evidence="5 7" id="KW-1133">Transmembrane helix</keyword>
<evidence type="ECO:0000256" key="4">
    <source>
        <dbReference type="ARBA" id="ARBA00022692"/>
    </source>
</evidence>
<organism evidence="9 10">
    <name type="scientific">Microbacterium trichothecenolyticum</name>
    <name type="common">Aureobacterium trichothecenolyticum</name>
    <dbReference type="NCBI Taxonomy" id="69370"/>
    <lineage>
        <taxon>Bacteria</taxon>
        <taxon>Bacillati</taxon>
        <taxon>Actinomycetota</taxon>
        <taxon>Actinomycetes</taxon>
        <taxon>Micrococcales</taxon>
        <taxon>Microbacteriaceae</taxon>
        <taxon>Microbacterium</taxon>
    </lineage>
</organism>
<keyword evidence="4 7" id="KW-0812">Transmembrane</keyword>